<dbReference type="Pfam" id="PF23559">
    <property type="entry name" value="WHD_DRP"/>
    <property type="match status" value="1"/>
</dbReference>
<dbReference type="Pfam" id="PF13855">
    <property type="entry name" value="LRR_8"/>
    <property type="match status" value="2"/>
</dbReference>
<dbReference type="InterPro" id="IPR058922">
    <property type="entry name" value="WHD_DRP"/>
</dbReference>
<keyword evidence="4" id="KW-0611">Plant defense</keyword>
<dbReference type="Gene3D" id="1.10.10.10">
    <property type="entry name" value="Winged helix-like DNA-binding domain superfamily/Winged helix DNA-binding domain"/>
    <property type="match status" value="1"/>
</dbReference>
<dbReference type="InterPro" id="IPR050905">
    <property type="entry name" value="Plant_NBS-LRR"/>
</dbReference>
<dbReference type="InterPro" id="IPR003591">
    <property type="entry name" value="Leu-rich_rpt_typical-subtyp"/>
</dbReference>
<dbReference type="Gene3D" id="3.80.10.10">
    <property type="entry name" value="Ribonuclease Inhibitor"/>
    <property type="match status" value="2"/>
</dbReference>
<evidence type="ECO:0000256" key="2">
    <source>
        <dbReference type="ARBA" id="ARBA00022614"/>
    </source>
</evidence>
<evidence type="ECO:0000313" key="10">
    <source>
        <dbReference type="EMBL" id="KAE8674482.1"/>
    </source>
</evidence>
<dbReference type="InterPro" id="IPR001611">
    <property type="entry name" value="Leu-rich_rpt"/>
</dbReference>
<dbReference type="Gene3D" id="3.40.50.300">
    <property type="entry name" value="P-loop containing nucleotide triphosphate hydrolases"/>
    <property type="match status" value="1"/>
</dbReference>
<name>A0A6A2XG82_HIBSY</name>
<feature type="domain" description="Disease resistance protein At4g27190-like leucine-rich repeats" evidence="8">
    <location>
        <begin position="937"/>
        <end position="1038"/>
    </location>
</feature>
<dbReference type="PANTHER" id="PTHR33463:SF187">
    <property type="entry name" value="AND NB-ARC DOMAIN DISEASE RESISTANCE PROTEIN, PUTATIVE-RELATED"/>
    <property type="match status" value="1"/>
</dbReference>
<evidence type="ECO:0000259" key="8">
    <source>
        <dbReference type="Pfam" id="PF23247"/>
    </source>
</evidence>
<keyword evidence="11" id="KW-1185">Reference proteome</keyword>
<dbReference type="FunFam" id="1.10.10.10:FF:000322">
    <property type="entry name" value="Probable disease resistance protein At1g63360"/>
    <property type="match status" value="1"/>
</dbReference>
<dbReference type="GO" id="GO:0043531">
    <property type="term" value="F:ADP binding"/>
    <property type="evidence" value="ECO:0007669"/>
    <property type="project" value="InterPro"/>
</dbReference>
<dbReference type="SUPFAM" id="SSF52058">
    <property type="entry name" value="L domain-like"/>
    <property type="match status" value="1"/>
</dbReference>
<evidence type="ECO:0000256" key="5">
    <source>
        <dbReference type="SAM" id="Coils"/>
    </source>
</evidence>
<feature type="coiled-coil region" evidence="5">
    <location>
        <begin position="205"/>
        <end position="253"/>
    </location>
</feature>
<dbReference type="SMART" id="SM00369">
    <property type="entry name" value="LRR_TYP"/>
    <property type="match status" value="6"/>
</dbReference>
<dbReference type="InterPro" id="IPR027417">
    <property type="entry name" value="P-loop_NTPase"/>
</dbReference>
<keyword evidence="5" id="KW-0175">Coiled coil</keyword>
<evidence type="ECO:0000256" key="3">
    <source>
        <dbReference type="ARBA" id="ARBA00022737"/>
    </source>
</evidence>
<dbReference type="GO" id="GO:0006952">
    <property type="term" value="P:defense response"/>
    <property type="evidence" value="ECO:0007669"/>
    <property type="project" value="UniProtKB-KW"/>
</dbReference>
<comment type="caution">
    <text evidence="10">The sequence shown here is derived from an EMBL/GenBank/DDBJ whole genome shotgun (WGS) entry which is preliminary data.</text>
</comment>
<feature type="domain" description="NB-ARC" evidence="7">
    <location>
        <begin position="321"/>
        <end position="483"/>
    </location>
</feature>
<dbReference type="PRINTS" id="PR00364">
    <property type="entry name" value="DISEASERSIST"/>
</dbReference>
<feature type="region of interest" description="Disordered" evidence="6">
    <location>
        <begin position="85"/>
        <end position="113"/>
    </location>
</feature>
<dbReference type="Pfam" id="PF23247">
    <property type="entry name" value="LRR_RPS2"/>
    <property type="match status" value="1"/>
</dbReference>
<dbReference type="PROSITE" id="PS51450">
    <property type="entry name" value="LRR"/>
    <property type="match status" value="2"/>
</dbReference>
<dbReference type="Pfam" id="PF00931">
    <property type="entry name" value="NB-ARC"/>
    <property type="match status" value="1"/>
</dbReference>
<sequence>MKSIDIDYGTCFIRGNVGGSIPGGSSAVCSGPYLPAPRLCTQGLTGLDGGCMVLGNLHILDLTDGVDRSGGPNVTLQIGSGLPYQSGGPHPSLDSTRHSSVAQSNTQTPQWTTCPLTCPPRKLTHLAPPSDQRNSIMVVILAQAVRHREPFGVALYSTVSSYYQERFFASSIRSSPNKFVRRAMDFILNKINKHLDNHMSFDQHMKDLKRKLKELNGTKKDTESIMRTQLQPRKKLKAEVQIWLENVERINGEVQDLDGRIGESNALTRGFHTEDVSKSTTEVEELITQYGKFHGDLVVDNPEWIGQILSTTNLSGEAVKSCVEDIWQCLMDDEVTKIGVWGMGGVGKTSIMKVTNNQLLKETGKFDIVIWITVSKEMCIPKLQKDIASKIGVEFSGDEDETTKAGILFETLSEKSRFVMILDDLWEKVSLERIGIPEPSNGSKLVLTTRSFDVCRQVGCRVIKVKPLTEEDAWKLFLEKVGRDILNIPGLELIARSIAKRCADEVFQQLQFSHDRLKNPKLQDCFLSCALYPEDEEIEEEGLIQLWIAEGLVEEMDSMRAGFDRGRAIMNRLINNCLLEVFTHVENARTVKMHDLLRDVALRIAESRFLVKAGMMLRKAPDVQEWSKDLEKVSLMGNRWLYIPLEMSPPKCPRLTTLLLSDCDIASLPEGFFKHMHGLRILDLSRNSIKSLLVSLSTCPGLTTLLLSDCGIRSIPEEFFDHMDALKILDLSFNPIKSLPHSLSNLKNLISLLLAYCKDLENVPSLSNLKVLKKLDLQRTYIKQIPQGMENLVSLEYLNLDQSKNLNEIPNGILSRLACLQHLIVEGTLISGKEVGGLKKLEILKGRFYDWHNLHMYLQTCRGREEPRQYIISVGGVLWHAVGKEVRKDIVVCGCNIYSYQIMLPRDIKGLRIWDCNVDCSEEYPLFSRFILSSIGSFSYLKFLHIYDCGNMRKLFSPDCVPLNLQELRVVGCEQVEEIIASEVDERVMVTVEFRLPQLRILKLCSLPELKSICSVDSVVVCDSLVEIEVLKCPKLKRMGLNLPLPDNVPPSASAYVPPPSLLVFI</sequence>
<keyword evidence="2" id="KW-0433">Leucine-rich repeat</keyword>
<organism evidence="10 11">
    <name type="scientific">Hibiscus syriacus</name>
    <name type="common">Rose of Sharon</name>
    <dbReference type="NCBI Taxonomy" id="106335"/>
    <lineage>
        <taxon>Eukaryota</taxon>
        <taxon>Viridiplantae</taxon>
        <taxon>Streptophyta</taxon>
        <taxon>Embryophyta</taxon>
        <taxon>Tracheophyta</taxon>
        <taxon>Spermatophyta</taxon>
        <taxon>Magnoliopsida</taxon>
        <taxon>eudicotyledons</taxon>
        <taxon>Gunneridae</taxon>
        <taxon>Pentapetalae</taxon>
        <taxon>rosids</taxon>
        <taxon>malvids</taxon>
        <taxon>Malvales</taxon>
        <taxon>Malvaceae</taxon>
        <taxon>Malvoideae</taxon>
        <taxon>Hibiscus</taxon>
    </lineage>
</organism>
<reference evidence="10" key="1">
    <citation type="submission" date="2019-09" db="EMBL/GenBank/DDBJ databases">
        <title>Draft genome information of white flower Hibiscus syriacus.</title>
        <authorList>
            <person name="Kim Y.-M."/>
        </authorList>
    </citation>
    <scope>NUCLEOTIDE SEQUENCE [LARGE SCALE GENOMIC DNA]</scope>
    <source>
        <strain evidence="10">YM2019G1</strain>
    </source>
</reference>
<dbReference type="SUPFAM" id="SSF52540">
    <property type="entry name" value="P-loop containing nucleoside triphosphate hydrolases"/>
    <property type="match status" value="1"/>
</dbReference>
<dbReference type="InterPro" id="IPR057135">
    <property type="entry name" value="At4g27190-like_LRR"/>
</dbReference>
<gene>
    <name evidence="10" type="ORF">F3Y22_tig00111754pilonHSYRG00116</name>
</gene>
<evidence type="ECO:0000256" key="6">
    <source>
        <dbReference type="SAM" id="MobiDB-lite"/>
    </source>
</evidence>
<dbReference type="Pfam" id="PF00560">
    <property type="entry name" value="LRR_1"/>
    <property type="match status" value="1"/>
</dbReference>
<dbReference type="AlphaFoldDB" id="A0A6A2XG82"/>
<dbReference type="InterPro" id="IPR032675">
    <property type="entry name" value="LRR_dom_sf"/>
</dbReference>
<dbReference type="PANTHER" id="PTHR33463">
    <property type="entry name" value="NB-ARC DOMAIN-CONTAINING PROTEIN-RELATED"/>
    <property type="match status" value="1"/>
</dbReference>
<evidence type="ECO:0000313" key="11">
    <source>
        <dbReference type="Proteomes" id="UP000436088"/>
    </source>
</evidence>
<accession>A0A6A2XG82</accession>
<feature type="compositionally biased region" description="Polar residues" evidence="6">
    <location>
        <begin position="98"/>
        <end position="113"/>
    </location>
</feature>
<evidence type="ECO:0000256" key="1">
    <source>
        <dbReference type="ARBA" id="ARBA00008894"/>
    </source>
</evidence>
<dbReference type="Proteomes" id="UP000436088">
    <property type="component" value="Unassembled WGS sequence"/>
</dbReference>
<feature type="domain" description="Disease resistance protein winged helix" evidence="9">
    <location>
        <begin position="531"/>
        <end position="601"/>
    </location>
</feature>
<dbReference type="InterPro" id="IPR036388">
    <property type="entry name" value="WH-like_DNA-bd_sf"/>
</dbReference>
<evidence type="ECO:0000259" key="7">
    <source>
        <dbReference type="Pfam" id="PF00931"/>
    </source>
</evidence>
<evidence type="ECO:0000259" key="9">
    <source>
        <dbReference type="Pfam" id="PF23559"/>
    </source>
</evidence>
<dbReference type="EMBL" id="VEPZ02001418">
    <property type="protein sequence ID" value="KAE8674482.1"/>
    <property type="molecule type" value="Genomic_DNA"/>
</dbReference>
<evidence type="ECO:0000256" key="4">
    <source>
        <dbReference type="ARBA" id="ARBA00022821"/>
    </source>
</evidence>
<comment type="similarity">
    <text evidence="1">Belongs to the disease resistance NB-LRR family.</text>
</comment>
<protein>
    <submittedName>
        <fullName evidence="10">Uncharacterized protein</fullName>
    </submittedName>
</protein>
<dbReference type="InterPro" id="IPR002182">
    <property type="entry name" value="NB-ARC"/>
</dbReference>
<dbReference type="FunFam" id="3.40.50.300:FF:001091">
    <property type="entry name" value="Probable disease resistance protein At1g61300"/>
    <property type="match status" value="1"/>
</dbReference>
<proteinExistence type="inferred from homology"/>
<keyword evidence="3" id="KW-0677">Repeat</keyword>